<organism evidence="1 2">
    <name type="scientific">Solirubrobacter ginsenosidimutans</name>
    <dbReference type="NCBI Taxonomy" id="490573"/>
    <lineage>
        <taxon>Bacteria</taxon>
        <taxon>Bacillati</taxon>
        <taxon>Actinomycetota</taxon>
        <taxon>Thermoleophilia</taxon>
        <taxon>Solirubrobacterales</taxon>
        <taxon>Solirubrobacteraceae</taxon>
        <taxon>Solirubrobacter</taxon>
    </lineage>
</organism>
<dbReference type="AlphaFoldDB" id="A0A9X3N6F0"/>
<gene>
    <name evidence="1" type="ORF">OM076_36005</name>
</gene>
<reference evidence="1" key="1">
    <citation type="submission" date="2022-10" db="EMBL/GenBank/DDBJ databases">
        <title>The WGS of Solirubrobacter ginsenosidimutans DSM 21036.</title>
        <authorList>
            <person name="Jiang Z."/>
        </authorList>
    </citation>
    <scope>NUCLEOTIDE SEQUENCE</scope>
    <source>
        <strain evidence="1">DSM 21036</strain>
    </source>
</reference>
<evidence type="ECO:0000313" key="2">
    <source>
        <dbReference type="Proteomes" id="UP001149140"/>
    </source>
</evidence>
<accession>A0A9X3N6F0</accession>
<keyword evidence="2" id="KW-1185">Reference proteome</keyword>
<sequence length="176" mass="19381">MAIGQDLLNVPMGDMIRQMAFAIADAQLQLDESSLRVAEMMSGTRRERNDSGVATGAVTDTRVTFDGEQVSMIELGFTPTFYHFVDTIIEVKIAIKISSEIASSTTIKGEQKTQRLVFGNGRIDYSVTTTPVDATYSSKYNYTAEGSSLLRTKLTPVPPPTILEERIRRLIEPATP</sequence>
<evidence type="ECO:0000313" key="1">
    <source>
        <dbReference type="EMBL" id="MDA0165728.1"/>
    </source>
</evidence>
<comment type="caution">
    <text evidence="1">The sequence shown here is derived from an EMBL/GenBank/DDBJ whole genome shotgun (WGS) entry which is preliminary data.</text>
</comment>
<name>A0A9X3N6F0_9ACTN</name>
<protein>
    <submittedName>
        <fullName evidence="1">Uncharacterized protein</fullName>
    </submittedName>
</protein>
<dbReference type="RefSeq" id="WP_270044990.1">
    <property type="nucleotide sequence ID" value="NZ_JAPDOD010000051.1"/>
</dbReference>
<proteinExistence type="predicted"/>
<dbReference type="EMBL" id="JAPDOD010000051">
    <property type="protein sequence ID" value="MDA0165728.1"/>
    <property type="molecule type" value="Genomic_DNA"/>
</dbReference>
<dbReference type="Proteomes" id="UP001149140">
    <property type="component" value="Unassembled WGS sequence"/>
</dbReference>